<dbReference type="SUPFAM" id="SSF53383">
    <property type="entry name" value="PLP-dependent transferases"/>
    <property type="match status" value="1"/>
</dbReference>
<keyword evidence="4" id="KW-0032">Aminotransferase</keyword>
<keyword evidence="5" id="KW-1185">Reference proteome</keyword>
<dbReference type="Proteomes" id="UP000031364">
    <property type="component" value="Unassembled WGS sequence"/>
</dbReference>
<evidence type="ECO:0000313" key="5">
    <source>
        <dbReference type="Proteomes" id="UP000031364"/>
    </source>
</evidence>
<name>A0ABR4ZLE8_9NOCA</name>
<dbReference type="GO" id="GO:0008483">
    <property type="term" value="F:transaminase activity"/>
    <property type="evidence" value="ECO:0007669"/>
    <property type="project" value="UniProtKB-KW"/>
</dbReference>
<sequence>MTAQTPAAGRRPGTGFVVGIAETVRLAWWTSILAAEYLLVPRNRTDDVRKTAMLRRYLLRMGPLYIKAGQILGTQTGWFSPDAADNFREFFSGLPPMSRRKLRKKVREGFGVAVEEIFADFDWAPLAVGSVAQVHRATLRDGRAVAVKIVKAGVAERIRASSTVIGILLAIGHRIIPQVRSLDGPAHFGELRPALIGQCDMLGEAQRQQAVAHNFRTHPYLTIPTVYEEHCRAEILVMEFVDAVSGEEVERVQASHPDLARRLQDVFYTMAFFHGCFHVDPHPGNMMFTHEGGIIALDFGLVGYLSEDDKWNLASFFYACVRKEWSVASDRFTRAFVAQPGRLGPARDEYEAKLAVILRKHFETESYKWSTVGFFDEGTRLLRSYGARVTTSFSLLALAFLTGEGYICRIDPEIDIWRNGRKFTDRFSPYMSDELKEDFENRLGRRIPLSMQVKNDQQRPLIAPSHLDRFALPSAFPLIVAEAEGSRIVDIDGNSYIDLSSGYGPHILGYAPKCAVAAISEAAASGAVNSLGNRPELELAELIAEAFGPDAKVVLANSGTEAVQVALRLGRAYTGRQRVAKFEGHYHGFSDQGMVSSWFRYSGDRTAPTAIANSAGVHQVVVEDTMVLQYGDRSSLRVLAEQSADVAAVIIEPMPSATVTYDAEFLRELREVCTAHGIVLIFDEVVTGFRACYGGVQHLVEVRPDLTCLGKIIGGGLPCGAVVGRTEVVNVARTSEDPFLDVDSRAFVGGTMSGNSITAAAGVAVLRELSGAPEIYQRLEDRTQQLYELMRASVEELGVPCGIKAKHSIFSIAFDYAKGPLIRDRLSGADIKASLALAYYMRGRGVYLPELHTILLNAAHSEDDVRDIAEAFDSSIREMSTHGFFAA</sequence>
<dbReference type="PANTHER" id="PTHR43713">
    <property type="entry name" value="GLUTAMATE-1-SEMIALDEHYDE 2,1-AMINOMUTASE"/>
    <property type="match status" value="1"/>
</dbReference>
<dbReference type="InterPro" id="IPR011009">
    <property type="entry name" value="Kinase-like_dom_sf"/>
</dbReference>
<feature type="domain" description="ABC1 atypical kinase-like" evidence="3">
    <location>
        <begin position="92"/>
        <end position="325"/>
    </location>
</feature>
<dbReference type="CDD" id="cd05121">
    <property type="entry name" value="ABC1_ADCK3-like"/>
    <property type="match status" value="1"/>
</dbReference>
<dbReference type="Pfam" id="PF00202">
    <property type="entry name" value="Aminotran_3"/>
    <property type="match status" value="1"/>
</dbReference>
<evidence type="ECO:0000256" key="2">
    <source>
        <dbReference type="ARBA" id="ARBA00022898"/>
    </source>
</evidence>
<dbReference type="InterPro" id="IPR015424">
    <property type="entry name" value="PyrdxlP-dep_Trfase"/>
</dbReference>
<dbReference type="Gene3D" id="3.90.1150.10">
    <property type="entry name" value="Aspartate Aminotransferase, domain 1"/>
    <property type="match status" value="1"/>
</dbReference>
<accession>A0ABR4ZLE8</accession>
<dbReference type="EMBL" id="JNFP01000005">
    <property type="protein sequence ID" value="KIA65910.1"/>
    <property type="molecule type" value="Genomic_DNA"/>
</dbReference>
<keyword evidence="4" id="KW-0808">Transferase</keyword>
<protein>
    <submittedName>
        <fullName evidence="4">Aminotransferase</fullName>
    </submittedName>
</protein>
<gene>
    <name evidence="4" type="ORF">FG87_05525</name>
</gene>
<organism evidence="4 5">
    <name type="scientific">Nocardia vulneris</name>
    <dbReference type="NCBI Taxonomy" id="1141657"/>
    <lineage>
        <taxon>Bacteria</taxon>
        <taxon>Bacillati</taxon>
        <taxon>Actinomycetota</taxon>
        <taxon>Actinomycetes</taxon>
        <taxon>Mycobacteriales</taxon>
        <taxon>Nocardiaceae</taxon>
        <taxon>Nocardia</taxon>
    </lineage>
</organism>
<evidence type="ECO:0000256" key="1">
    <source>
        <dbReference type="ARBA" id="ARBA00001933"/>
    </source>
</evidence>
<dbReference type="InterPro" id="IPR005814">
    <property type="entry name" value="Aminotrans_3"/>
</dbReference>
<proteinExistence type="predicted"/>
<dbReference type="InterPro" id="IPR004147">
    <property type="entry name" value="ABC1_dom"/>
</dbReference>
<dbReference type="InterPro" id="IPR015421">
    <property type="entry name" value="PyrdxlP-dep_Trfase_major"/>
</dbReference>
<comment type="cofactor">
    <cofactor evidence="1">
        <name>pyridoxal 5'-phosphate</name>
        <dbReference type="ChEBI" id="CHEBI:597326"/>
    </cofactor>
</comment>
<dbReference type="Gene3D" id="1.10.510.10">
    <property type="entry name" value="Transferase(Phosphotransferase) domain 1"/>
    <property type="match status" value="1"/>
</dbReference>
<reference evidence="4 5" key="1">
    <citation type="journal article" date="2014" name="Int. J. Syst. Evol. Microbiol.">
        <title>Nocardia vulneris sp. nov., isolated from wounds of human patients in North America.</title>
        <authorList>
            <person name="Lasker B.A."/>
            <person name="Bell M."/>
            <person name="Klenk H.P."/>
            <person name="Sproer C."/>
            <person name="Schumann C."/>
            <person name="Schumann P."/>
            <person name="Brown J.M."/>
        </authorList>
    </citation>
    <scope>NUCLEOTIDE SEQUENCE [LARGE SCALE GENOMIC DNA]</scope>
    <source>
        <strain evidence="4 5">W9851</strain>
    </source>
</reference>
<evidence type="ECO:0000259" key="3">
    <source>
        <dbReference type="Pfam" id="PF03109"/>
    </source>
</evidence>
<dbReference type="PANTHER" id="PTHR43713:SF3">
    <property type="entry name" value="GLUTAMATE-1-SEMIALDEHYDE 2,1-AMINOMUTASE 1, CHLOROPLASTIC-RELATED"/>
    <property type="match status" value="1"/>
</dbReference>
<keyword evidence="2" id="KW-0663">Pyridoxal phosphate</keyword>
<comment type="caution">
    <text evidence="4">The sequence shown here is derived from an EMBL/GenBank/DDBJ whole genome shotgun (WGS) entry which is preliminary data.</text>
</comment>
<evidence type="ECO:0000313" key="4">
    <source>
        <dbReference type="EMBL" id="KIA65910.1"/>
    </source>
</evidence>
<dbReference type="Gene3D" id="3.40.640.10">
    <property type="entry name" value="Type I PLP-dependent aspartate aminotransferase-like (Major domain)"/>
    <property type="match status" value="1"/>
</dbReference>
<dbReference type="InterPro" id="IPR015422">
    <property type="entry name" value="PyrdxlP-dep_Trfase_small"/>
</dbReference>
<dbReference type="Pfam" id="PF03109">
    <property type="entry name" value="ABC1"/>
    <property type="match status" value="1"/>
</dbReference>
<dbReference type="RefSeq" id="WP_043665471.1">
    <property type="nucleotide sequence ID" value="NZ_BDCI01000041.1"/>
</dbReference>
<dbReference type="SUPFAM" id="SSF56112">
    <property type="entry name" value="Protein kinase-like (PK-like)"/>
    <property type="match status" value="1"/>
</dbReference>